<dbReference type="Proteomes" id="UP000095713">
    <property type="component" value="Unassembled WGS sequence"/>
</dbReference>
<keyword evidence="3" id="KW-1185">Reference proteome</keyword>
<dbReference type="Pfam" id="PF09994">
    <property type="entry name" value="T6SS_Tle1-like_cat"/>
    <property type="match status" value="1"/>
</dbReference>
<comment type="caution">
    <text evidence="2">The sequence shown here is derived from an EMBL/GenBank/DDBJ whole genome shotgun (WGS) entry which is preliminary data.</text>
</comment>
<protein>
    <recommendedName>
        <fullName evidence="1">T6SS Phospholipase effector Tle1-like catalytic domain-containing protein</fullName>
    </recommendedName>
</protein>
<proteinExistence type="predicted"/>
<name>A0A1E5TDH9_9FLAO</name>
<gene>
    <name evidence="2" type="ORF">A8C32_11990</name>
</gene>
<feature type="domain" description="T6SS Phospholipase effector Tle1-like catalytic" evidence="1">
    <location>
        <begin position="64"/>
        <end position="386"/>
    </location>
</feature>
<dbReference type="EMBL" id="MDJD01000007">
    <property type="protein sequence ID" value="OEK09432.1"/>
    <property type="molecule type" value="Genomic_DNA"/>
</dbReference>
<evidence type="ECO:0000313" key="3">
    <source>
        <dbReference type="Proteomes" id="UP000095713"/>
    </source>
</evidence>
<sequence length="539" mass="60232">MSRKRLVKGNITKITGGNHTIYSKENITLSAKKVNMKGKDGIAFEAPMALEIDEEKPVDVEIGVFFDGTGNNKFNTDIGEAGAPSGPKNLKGSYENDYSNVVRLFDLYPDKKEVAGRRQKVIIRIYVQGIGTLKGRLDDAISSGTGEDTPILLKTTATVLHPIAGIVAHGYDIWNGDRGVQGKVNDGIEQIVEEIVELKKLKRIDTLTFDVFGFSRGAAAARHFCNSLKEEVKVSHKKYNMGGWMDTSYKETITINEGGGLFKQLKNKVPKLPQQFNIRFVGLFDSVAAILKIDAGDFKIEDASHHGINLDLAGVNAKQVVHLSARDEHRKNFALNKTNVGYSFSMPGVHSDIGGGYKTGKEVAYLGFGNKATDKARLEKERLNWIAQGWYLPEEIKVLDKSTKHIKYYGDHMEIKMGRAIQVVETDYLYVLEGTKEVFNDYTYIPLRIMHELANIANVPFEIIDPNTFKIPEELEAVYQTLRTIALTDENPLISYSDSRLLKHSFIHQSANYSPLIGEVGNGYIYANEPVKERLKYDN</sequence>
<dbReference type="STRING" id="1849968.A8C32_11990"/>
<dbReference type="PANTHER" id="PTHR33840">
    <property type="match status" value="1"/>
</dbReference>
<dbReference type="AlphaFoldDB" id="A0A1E5TDH9"/>
<dbReference type="PANTHER" id="PTHR33840:SF1">
    <property type="entry name" value="TLE1 PHOSPHOLIPASE DOMAIN-CONTAINING PROTEIN"/>
    <property type="match status" value="1"/>
</dbReference>
<reference evidence="2 3" key="1">
    <citation type="submission" date="2016-05" db="EMBL/GenBank/DDBJ databases">
        <title>Draft Genome Sequence of Algibacter sp. Strain SK-16 Isolated from the Surface Water of Aburatsubo Inlet.</title>
        <authorList>
            <person name="Wong S.-K."/>
            <person name="Yoshizawa S."/>
            <person name="Nakajima Y."/>
            <person name="Ogura Y."/>
            <person name="Tetsuya H."/>
            <person name="Hamasaki K."/>
        </authorList>
    </citation>
    <scope>NUCLEOTIDE SEQUENCE [LARGE SCALE GENOMIC DNA]</scope>
    <source>
        <strain evidence="2 3">SK-16</strain>
    </source>
</reference>
<organism evidence="2 3">
    <name type="scientific">Flavivirga aquatica</name>
    <dbReference type="NCBI Taxonomy" id="1849968"/>
    <lineage>
        <taxon>Bacteria</taxon>
        <taxon>Pseudomonadati</taxon>
        <taxon>Bacteroidota</taxon>
        <taxon>Flavobacteriia</taxon>
        <taxon>Flavobacteriales</taxon>
        <taxon>Flavobacteriaceae</taxon>
        <taxon>Flavivirga</taxon>
    </lineage>
</organism>
<accession>A0A1E5TDH9</accession>
<dbReference type="InterPro" id="IPR018712">
    <property type="entry name" value="Tle1-like_cat"/>
</dbReference>
<dbReference type="RefSeq" id="WP_069828869.1">
    <property type="nucleotide sequence ID" value="NZ_MDJD01000007.1"/>
</dbReference>
<dbReference type="OrthoDB" id="4378831at2"/>
<evidence type="ECO:0000259" key="1">
    <source>
        <dbReference type="Pfam" id="PF09994"/>
    </source>
</evidence>
<evidence type="ECO:0000313" key="2">
    <source>
        <dbReference type="EMBL" id="OEK09432.1"/>
    </source>
</evidence>